<gene>
    <name evidence="7" type="ORF">H9761_08770</name>
</gene>
<dbReference type="EMBL" id="DWWS01000030">
    <property type="protein sequence ID" value="HJC23782.1"/>
    <property type="molecule type" value="Genomic_DNA"/>
</dbReference>
<dbReference type="InterPro" id="IPR039506">
    <property type="entry name" value="SPOB_a"/>
</dbReference>
<feature type="domain" description="SpoOB alpha-helical" evidence="6">
    <location>
        <begin position="43"/>
        <end position="93"/>
    </location>
</feature>
<protein>
    <submittedName>
        <fullName evidence="7">GHKL domain-containing protein</fullName>
    </submittedName>
</protein>
<dbReference type="Proteomes" id="UP000823891">
    <property type="component" value="Unassembled WGS sequence"/>
</dbReference>
<comment type="caution">
    <text evidence="7">The sequence shown here is derived from an EMBL/GenBank/DDBJ whole genome shotgun (WGS) entry which is preliminary data.</text>
</comment>
<evidence type="ECO:0000259" key="5">
    <source>
        <dbReference type="Pfam" id="PF14501"/>
    </source>
</evidence>
<keyword evidence="3" id="KW-0418">Kinase</keyword>
<dbReference type="CDD" id="cd16935">
    <property type="entry name" value="HATPase_AgrC-ComD-like"/>
    <property type="match status" value="1"/>
</dbReference>
<dbReference type="GO" id="GO:0042802">
    <property type="term" value="F:identical protein binding"/>
    <property type="evidence" value="ECO:0007669"/>
    <property type="project" value="TreeGrafter"/>
</dbReference>
<reference evidence="7" key="2">
    <citation type="submission" date="2021-04" db="EMBL/GenBank/DDBJ databases">
        <authorList>
            <person name="Gilroy R."/>
        </authorList>
    </citation>
    <scope>NUCLEOTIDE SEQUENCE</scope>
    <source>
        <strain evidence="7">USAMLcec2-132</strain>
    </source>
</reference>
<dbReference type="Gene3D" id="3.30.565.10">
    <property type="entry name" value="Histidine kinase-like ATPase, C-terminal domain"/>
    <property type="match status" value="1"/>
</dbReference>
<evidence type="ECO:0000256" key="1">
    <source>
        <dbReference type="ARBA" id="ARBA00022553"/>
    </source>
</evidence>
<organism evidence="7 8">
    <name type="scientific">Candidatus Eisenbergiella merdavium</name>
    <dbReference type="NCBI Taxonomy" id="2838551"/>
    <lineage>
        <taxon>Bacteria</taxon>
        <taxon>Bacillati</taxon>
        <taxon>Bacillota</taxon>
        <taxon>Clostridia</taxon>
        <taxon>Lachnospirales</taxon>
        <taxon>Lachnospiraceae</taxon>
        <taxon>Eisenbergiella</taxon>
    </lineage>
</organism>
<dbReference type="AlphaFoldDB" id="A0A9D2NE27"/>
<dbReference type="InterPro" id="IPR036890">
    <property type="entry name" value="HATPase_C_sf"/>
</dbReference>
<sequence>MNIFRFAALAAGILLLAGLLFWLTRRLLEHRTLSWQNRLLDQNVEEIRSIYARMRGWRHDYHSHLQTLKAYLAEGKLSEAQGYLDRLEADLDEIRPMVESGNVSLDAILNAKLTLALSRDIRINQRVEVPNRLTVSDTDLCVVMGNLLDNAMEACEKMDDAAGRFIRLYIGVLKGQLYISVMNATAETVRRTPENGSGGYSSEKKGNHGHGLKRIDRVVAKYGGYLNRKNEPGVFVTEVLLPL</sequence>
<evidence type="ECO:0000256" key="4">
    <source>
        <dbReference type="SAM" id="MobiDB-lite"/>
    </source>
</evidence>
<dbReference type="Gene3D" id="1.10.287.130">
    <property type="match status" value="1"/>
</dbReference>
<evidence type="ECO:0000259" key="6">
    <source>
        <dbReference type="Pfam" id="PF14689"/>
    </source>
</evidence>
<evidence type="ECO:0000313" key="7">
    <source>
        <dbReference type="EMBL" id="HJC23782.1"/>
    </source>
</evidence>
<evidence type="ECO:0000256" key="2">
    <source>
        <dbReference type="ARBA" id="ARBA00022679"/>
    </source>
</evidence>
<feature type="region of interest" description="Disordered" evidence="4">
    <location>
        <begin position="190"/>
        <end position="209"/>
    </location>
</feature>
<accession>A0A9D2NE27</accession>
<dbReference type="InterPro" id="IPR016120">
    <property type="entry name" value="Sig_transdc_His_kin_SpoOB"/>
</dbReference>
<dbReference type="GO" id="GO:0000155">
    <property type="term" value="F:phosphorelay sensor kinase activity"/>
    <property type="evidence" value="ECO:0007669"/>
    <property type="project" value="InterPro"/>
</dbReference>
<keyword evidence="2" id="KW-0808">Transferase</keyword>
<dbReference type="Pfam" id="PF14501">
    <property type="entry name" value="HATPase_c_5"/>
    <property type="match status" value="1"/>
</dbReference>
<proteinExistence type="predicted"/>
<dbReference type="SUPFAM" id="SSF55890">
    <property type="entry name" value="Sporulation response regulatory protein Spo0B"/>
    <property type="match status" value="1"/>
</dbReference>
<dbReference type="PANTHER" id="PTHR40448">
    <property type="entry name" value="TWO-COMPONENT SENSOR HISTIDINE KINASE"/>
    <property type="match status" value="1"/>
</dbReference>
<dbReference type="InterPro" id="IPR032834">
    <property type="entry name" value="NatK-like_C"/>
</dbReference>
<dbReference type="SUPFAM" id="SSF55874">
    <property type="entry name" value="ATPase domain of HSP90 chaperone/DNA topoisomerase II/histidine kinase"/>
    <property type="match status" value="1"/>
</dbReference>
<feature type="domain" description="Sensor histidine kinase NatK-like C-terminal" evidence="5">
    <location>
        <begin position="138"/>
        <end position="242"/>
    </location>
</feature>
<reference evidence="7" key="1">
    <citation type="journal article" date="2021" name="PeerJ">
        <title>Extensive microbial diversity within the chicken gut microbiome revealed by metagenomics and culture.</title>
        <authorList>
            <person name="Gilroy R."/>
            <person name="Ravi A."/>
            <person name="Getino M."/>
            <person name="Pursley I."/>
            <person name="Horton D.L."/>
            <person name="Alikhan N.F."/>
            <person name="Baker D."/>
            <person name="Gharbi K."/>
            <person name="Hall N."/>
            <person name="Watson M."/>
            <person name="Adriaenssens E.M."/>
            <person name="Foster-Nyarko E."/>
            <person name="Jarju S."/>
            <person name="Secka A."/>
            <person name="Antonio M."/>
            <person name="Oren A."/>
            <person name="Chaudhuri R.R."/>
            <person name="La Ragione R."/>
            <person name="Hildebrand F."/>
            <person name="Pallen M.J."/>
        </authorList>
    </citation>
    <scope>NUCLEOTIDE SEQUENCE</scope>
    <source>
        <strain evidence="7">USAMLcec2-132</strain>
    </source>
</reference>
<keyword evidence="1" id="KW-0597">Phosphoprotein</keyword>
<dbReference type="PANTHER" id="PTHR40448:SF1">
    <property type="entry name" value="TWO-COMPONENT SENSOR HISTIDINE KINASE"/>
    <property type="match status" value="1"/>
</dbReference>
<name>A0A9D2NE27_9FIRM</name>
<dbReference type="Pfam" id="PF14689">
    <property type="entry name" value="SPOB_a"/>
    <property type="match status" value="1"/>
</dbReference>
<evidence type="ECO:0000313" key="8">
    <source>
        <dbReference type="Proteomes" id="UP000823891"/>
    </source>
</evidence>
<evidence type="ECO:0000256" key="3">
    <source>
        <dbReference type="ARBA" id="ARBA00022777"/>
    </source>
</evidence>